<evidence type="ECO:0000313" key="5">
    <source>
        <dbReference type="Proteomes" id="UP001165083"/>
    </source>
</evidence>
<sequence length="960" mass="102315">MSVLVVCSRLSLIRCARAQTSTGSSGGVQPARASVPAVRTTPSSSGSMDMSSSSAPADVVSSSPKGSSQLPSASTAVETHAVQVCSGSHGASNLAPAESSSPAPPNSVVTREVLEELLVEASAESSERVIAVLGPRLEQLGRLAVGLQVAPSIRGDRRVRFRVDAAKSLEEVVNAAVPCMDVGGDVTLDLATMRGQLYSAEAAQAAAEKSLRQEIYRRENAEVLAKTAYGERDSLRVELRRSKEAQAQLVKKVEQLNAIVATHNEVYAKLAKRVQAAEDHAQRISKQLAREQEVFKATVAANTAQCSRLHRLLASSDVADDSVSARLRRRNEDLLERVQRLVKANRTLRARVQLEAMDPDVLVLISEGSLVVLVLLSPFVVNSQFIEFRSFHRRVGWEALGVSDDTRTILRQMYQSADKSNSDALIADSLARVAFAEGDSLGETSSAARASEFRKTSPGTSAAEVHKGRVSRKKTPKSAERKRSREECALDRELESSSRRPRLAADATGQRDVDNSPDVASSRGEAEDTEASADFEFSSPAPSTPRSNVESLLSSASEDVTPAPQTPSAACRTLDLSPPSAGSSAAGTRRSSRASAAQSSFKSSLMCELEDADDEDVLGGSSPPLARPRSGSRPIVIDDDSDDDSESSVEPARTAVPDNTLDSSVDNSRPVGSDVSAVPGSNASGHSPVHEALASGARAPSDGSSAVPTSREVSVLQEVSSPPVAATRESESTASTALVVRDSSIPAPPSVKTGSVQKSAAKTQAKAKKSSQKMKRVRSTKAQSESSVPAMAPSESSAVSRSSSSRSQSRRRQAKRPQVDASMSSLPGLDSSSLRPVPLPEPVHGDQPQVRFSKQVIKWARPYMTPKFKLPGASKCWSRILNCRLPIPVPSHTPVPCTAAQIEAFADYRNPRHPWQVVRRQLPPHACLFSTVDFDVSAKVSQRASFDQRLPRPLDSGSRC</sequence>
<feature type="compositionally biased region" description="Polar residues" evidence="2">
    <location>
        <begin position="540"/>
        <end position="558"/>
    </location>
</feature>
<name>A0A9W6X7F8_9STRA</name>
<feature type="compositionally biased region" description="Acidic residues" evidence="2">
    <location>
        <begin position="608"/>
        <end position="617"/>
    </location>
</feature>
<feature type="coiled-coil region" evidence="1">
    <location>
        <begin position="267"/>
        <end position="294"/>
    </location>
</feature>
<dbReference type="Proteomes" id="UP001165083">
    <property type="component" value="Unassembled WGS sequence"/>
</dbReference>
<evidence type="ECO:0000256" key="2">
    <source>
        <dbReference type="SAM" id="MobiDB-lite"/>
    </source>
</evidence>
<accession>A0A9W6X7F8</accession>
<feature type="compositionally biased region" description="Low complexity" evidence="2">
    <location>
        <begin position="822"/>
        <end position="834"/>
    </location>
</feature>
<feature type="compositionally biased region" description="Acidic residues" evidence="2">
    <location>
        <begin position="637"/>
        <end position="647"/>
    </location>
</feature>
<protein>
    <submittedName>
        <fullName evidence="4">Unnamed protein product</fullName>
    </submittedName>
</protein>
<evidence type="ECO:0000313" key="4">
    <source>
        <dbReference type="EMBL" id="GMF33029.1"/>
    </source>
</evidence>
<evidence type="ECO:0000256" key="3">
    <source>
        <dbReference type="SAM" id="SignalP"/>
    </source>
</evidence>
<feature type="compositionally biased region" description="Polar residues" evidence="2">
    <location>
        <begin position="702"/>
        <end position="720"/>
    </location>
</feature>
<feature type="compositionally biased region" description="Basic residues" evidence="2">
    <location>
        <begin position="765"/>
        <end position="779"/>
    </location>
</feature>
<feature type="region of interest" description="Disordered" evidence="2">
    <location>
        <begin position="19"/>
        <end position="75"/>
    </location>
</feature>
<feature type="compositionally biased region" description="Low complexity" evidence="2">
    <location>
        <begin position="91"/>
        <end position="107"/>
    </location>
</feature>
<dbReference type="OrthoDB" id="122709at2759"/>
<gene>
    <name evidence="4" type="ORF">Plil01_001410000</name>
</gene>
<feature type="compositionally biased region" description="Basic and acidic residues" evidence="2">
    <location>
        <begin position="477"/>
        <end position="498"/>
    </location>
</feature>
<keyword evidence="5" id="KW-1185">Reference proteome</keyword>
<feature type="compositionally biased region" description="Low complexity" evidence="2">
    <location>
        <begin position="577"/>
        <end position="604"/>
    </location>
</feature>
<organism evidence="4 5">
    <name type="scientific">Phytophthora lilii</name>
    <dbReference type="NCBI Taxonomy" id="2077276"/>
    <lineage>
        <taxon>Eukaryota</taxon>
        <taxon>Sar</taxon>
        <taxon>Stramenopiles</taxon>
        <taxon>Oomycota</taxon>
        <taxon>Peronosporomycetes</taxon>
        <taxon>Peronosporales</taxon>
        <taxon>Peronosporaceae</taxon>
        <taxon>Phytophthora</taxon>
    </lineage>
</organism>
<feature type="compositionally biased region" description="Low complexity" evidence="2">
    <location>
        <begin position="794"/>
        <end position="807"/>
    </location>
</feature>
<proteinExistence type="predicted"/>
<feature type="region of interest" description="Disordered" evidence="2">
    <location>
        <begin position="446"/>
        <end position="848"/>
    </location>
</feature>
<feature type="region of interest" description="Disordered" evidence="2">
    <location>
        <begin position="88"/>
        <end position="107"/>
    </location>
</feature>
<evidence type="ECO:0000256" key="1">
    <source>
        <dbReference type="SAM" id="Coils"/>
    </source>
</evidence>
<comment type="caution">
    <text evidence="4">The sequence shown here is derived from an EMBL/GenBank/DDBJ whole genome shotgun (WGS) entry which is preliminary data.</text>
</comment>
<dbReference type="AlphaFoldDB" id="A0A9W6X7F8"/>
<reference evidence="4" key="1">
    <citation type="submission" date="2023-04" db="EMBL/GenBank/DDBJ databases">
        <title>Phytophthora lilii NBRC 32176.</title>
        <authorList>
            <person name="Ichikawa N."/>
            <person name="Sato H."/>
            <person name="Tonouchi N."/>
        </authorList>
    </citation>
    <scope>NUCLEOTIDE SEQUENCE</scope>
    <source>
        <strain evidence="4">NBRC 32176</strain>
    </source>
</reference>
<dbReference type="EMBL" id="BSXW01001035">
    <property type="protein sequence ID" value="GMF33029.1"/>
    <property type="molecule type" value="Genomic_DNA"/>
</dbReference>
<feature type="coiled-coil region" evidence="1">
    <location>
        <begin position="324"/>
        <end position="351"/>
    </location>
</feature>
<feature type="chain" id="PRO_5040935520" evidence="3">
    <location>
        <begin position="19"/>
        <end position="960"/>
    </location>
</feature>
<keyword evidence="1" id="KW-0175">Coiled coil</keyword>
<feature type="signal peptide" evidence="3">
    <location>
        <begin position="1"/>
        <end position="18"/>
    </location>
</feature>
<keyword evidence="3" id="KW-0732">Signal</keyword>
<feature type="compositionally biased region" description="Low complexity" evidence="2">
    <location>
        <begin position="42"/>
        <end position="74"/>
    </location>
</feature>